<proteinExistence type="predicted"/>
<dbReference type="PROSITE" id="PS50043">
    <property type="entry name" value="HTH_LUXR_2"/>
    <property type="match status" value="1"/>
</dbReference>
<evidence type="ECO:0000313" key="5">
    <source>
        <dbReference type="EMBL" id="RFC63371.1"/>
    </source>
</evidence>
<dbReference type="Pfam" id="PF03472">
    <property type="entry name" value="Autoind_bind"/>
    <property type="match status" value="1"/>
</dbReference>
<comment type="caution">
    <text evidence="5">The sequence shown here is derived from an EMBL/GenBank/DDBJ whole genome shotgun (WGS) entry which is preliminary data.</text>
</comment>
<evidence type="ECO:0000256" key="2">
    <source>
        <dbReference type="ARBA" id="ARBA00023125"/>
    </source>
</evidence>
<dbReference type="InterPro" id="IPR016032">
    <property type="entry name" value="Sig_transdc_resp-reg_C-effctor"/>
</dbReference>
<dbReference type="GO" id="GO:0006355">
    <property type="term" value="P:regulation of DNA-templated transcription"/>
    <property type="evidence" value="ECO:0007669"/>
    <property type="project" value="InterPro"/>
</dbReference>
<dbReference type="OrthoDB" id="9803630at2"/>
<dbReference type="EMBL" id="QURL01000004">
    <property type="protein sequence ID" value="RFC63371.1"/>
    <property type="molecule type" value="Genomic_DNA"/>
</dbReference>
<dbReference type="InterPro" id="IPR036388">
    <property type="entry name" value="WH-like_DNA-bd_sf"/>
</dbReference>
<keyword evidence="1" id="KW-0805">Transcription regulation</keyword>
<dbReference type="SUPFAM" id="SSF75516">
    <property type="entry name" value="Pheromone-binding domain of LuxR-like quorum-sensing transcription factors"/>
    <property type="match status" value="1"/>
</dbReference>
<dbReference type="PROSITE" id="PS00622">
    <property type="entry name" value="HTH_LUXR_1"/>
    <property type="match status" value="1"/>
</dbReference>
<dbReference type="SUPFAM" id="SSF46894">
    <property type="entry name" value="C-terminal effector domain of the bipartite response regulators"/>
    <property type="match status" value="1"/>
</dbReference>
<keyword evidence="3" id="KW-0804">Transcription</keyword>
<dbReference type="Gene3D" id="3.30.450.80">
    <property type="entry name" value="Transcription factor LuxR-like, autoinducer-binding domain"/>
    <property type="match status" value="1"/>
</dbReference>
<keyword evidence="2" id="KW-0238">DNA-binding</keyword>
<organism evidence="5 6">
    <name type="scientific">Fulvimarina endophytica</name>
    <dbReference type="NCBI Taxonomy" id="2293836"/>
    <lineage>
        <taxon>Bacteria</taxon>
        <taxon>Pseudomonadati</taxon>
        <taxon>Pseudomonadota</taxon>
        <taxon>Alphaproteobacteria</taxon>
        <taxon>Hyphomicrobiales</taxon>
        <taxon>Aurantimonadaceae</taxon>
        <taxon>Fulvimarina</taxon>
    </lineage>
</organism>
<evidence type="ECO:0000259" key="4">
    <source>
        <dbReference type="PROSITE" id="PS50043"/>
    </source>
</evidence>
<evidence type="ECO:0000256" key="1">
    <source>
        <dbReference type="ARBA" id="ARBA00023015"/>
    </source>
</evidence>
<name>A0A371X2B5_9HYPH</name>
<sequence>MPRSLNCETLLSAVQSAQSVESAIRQLSMLLNGLHVTCHLAQSAVDTIDWPYLRTTYPQNWISHYLLNGYARVDPVVAAGFTRTFPFEWSELEVVGEAMAFFEDARIHGVGPDGYSVPIVDRTGRRGLVSVGDSEQCDWPDAFDNATVVLPKVAHALHAKAVAEAFGPMLEVSLSPRERDVLALAAKGRSSKAIALELGVSEHTVRGYQKSARHKLNGVSIAQAVSIALKRRLI</sequence>
<feature type="domain" description="HTH luxR-type" evidence="4">
    <location>
        <begin position="167"/>
        <end position="232"/>
    </location>
</feature>
<dbReference type="GO" id="GO:0003677">
    <property type="term" value="F:DNA binding"/>
    <property type="evidence" value="ECO:0007669"/>
    <property type="project" value="UniProtKB-KW"/>
</dbReference>
<dbReference type="PANTHER" id="PTHR44688">
    <property type="entry name" value="DNA-BINDING TRANSCRIPTIONAL ACTIVATOR DEVR_DOSR"/>
    <property type="match status" value="1"/>
</dbReference>
<dbReference type="PRINTS" id="PR00038">
    <property type="entry name" value="HTHLUXR"/>
</dbReference>
<dbReference type="InterPro" id="IPR000792">
    <property type="entry name" value="Tscrpt_reg_LuxR_C"/>
</dbReference>
<dbReference type="InterPro" id="IPR005143">
    <property type="entry name" value="TF_LuxR_autoind-bd_dom"/>
</dbReference>
<accession>A0A371X2B5</accession>
<gene>
    <name evidence="5" type="ORF">DYI37_10010</name>
</gene>
<dbReference type="InterPro" id="IPR036693">
    <property type="entry name" value="TF_LuxR_autoind-bd_dom_sf"/>
</dbReference>
<dbReference type="RefSeq" id="WP_116683102.1">
    <property type="nucleotide sequence ID" value="NZ_QURL01000004.1"/>
</dbReference>
<dbReference type="Pfam" id="PF00196">
    <property type="entry name" value="GerE"/>
    <property type="match status" value="1"/>
</dbReference>
<dbReference type="AlphaFoldDB" id="A0A371X2B5"/>
<evidence type="ECO:0000256" key="3">
    <source>
        <dbReference type="ARBA" id="ARBA00023163"/>
    </source>
</evidence>
<dbReference type="CDD" id="cd06170">
    <property type="entry name" value="LuxR_C_like"/>
    <property type="match status" value="1"/>
</dbReference>
<dbReference type="PANTHER" id="PTHR44688:SF16">
    <property type="entry name" value="DNA-BINDING TRANSCRIPTIONAL ACTIVATOR DEVR_DOSR"/>
    <property type="match status" value="1"/>
</dbReference>
<evidence type="ECO:0000313" key="6">
    <source>
        <dbReference type="Proteomes" id="UP000264310"/>
    </source>
</evidence>
<reference evidence="5 6" key="1">
    <citation type="submission" date="2018-08" db="EMBL/GenBank/DDBJ databases">
        <title>Fulvimarina sp. 85, whole genome shotgun sequence.</title>
        <authorList>
            <person name="Tuo L."/>
        </authorList>
    </citation>
    <scope>NUCLEOTIDE SEQUENCE [LARGE SCALE GENOMIC DNA]</scope>
    <source>
        <strain evidence="5 6">85</strain>
    </source>
</reference>
<keyword evidence="6" id="KW-1185">Reference proteome</keyword>
<dbReference type="Gene3D" id="1.10.10.10">
    <property type="entry name" value="Winged helix-like DNA-binding domain superfamily/Winged helix DNA-binding domain"/>
    <property type="match status" value="1"/>
</dbReference>
<dbReference type="SMART" id="SM00421">
    <property type="entry name" value="HTH_LUXR"/>
    <property type="match status" value="1"/>
</dbReference>
<protein>
    <submittedName>
        <fullName evidence="5">LuxR family transcriptional regulator</fullName>
    </submittedName>
</protein>
<dbReference type="Proteomes" id="UP000264310">
    <property type="component" value="Unassembled WGS sequence"/>
</dbReference>